<dbReference type="PANTHER" id="PTHR13337">
    <property type="entry name" value="SUCCINATE DEHYDROGENASE"/>
    <property type="match status" value="1"/>
</dbReference>
<feature type="binding site" description="axial binding residue" evidence="11">
    <location>
        <position position="132"/>
    </location>
    <ligand>
        <name>heme b</name>
        <dbReference type="ChEBI" id="CHEBI:60344"/>
        <note>ligand shared with SDHC</note>
    </ligand>
    <ligandPart>
        <name>Fe</name>
        <dbReference type="ChEBI" id="CHEBI:18248"/>
    </ligandPart>
</feature>
<evidence type="ECO:0000313" key="13">
    <source>
        <dbReference type="EMBL" id="OXA56346.1"/>
    </source>
</evidence>
<evidence type="ECO:0000256" key="9">
    <source>
        <dbReference type="ARBA" id="ARBA00023136"/>
    </source>
</evidence>
<evidence type="ECO:0000256" key="8">
    <source>
        <dbReference type="ARBA" id="ARBA00023128"/>
    </source>
</evidence>
<keyword evidence="6 12" id="KW-0809">Transit peptide</keyword>
<evidence type="ECO:0000256" key="4">
    <source>
        <dbReference type="ARBA" id="ARBA00022692"/>
    </source>
</evidence>
<dbReference type="PANTHER" id="PTHR13337:SF2">
    <property type="entry name" value="SUCCINATE DEHYDROGENASE [UBIQUINONE] CYTOCHROME B SMALL SUBUNIT, MITOCHONDRIAL"/>
    <property type="match status" value="1"/>
</dbReference>
<evidence type="ECO:0000256" key="2">
    <source>
        <dbReference type="ARBA" id="ARBA00007294"/>
    </source>
</evidence>
<evidence type="ECO:0000256" key="5">
    <source>
        <dbReference type="ARBA" id="ARBA00022792"/>
    </source>
</evidence>
<gene>
    <name evidence="13" type="ORF">Fcan01_09201</name>
</gene>
<comment type="subcellular location">
    <subcellularLocation>
        <location evidence="1 12">Mitochondrion inner membrane</location>
        <topology evidence="1 12">Multi-pass membrane protein</topology>
    </subcellularLocation>
</comment>
<comment type="function">
    <text evidence="12">Membrane-anchoring subunit of succinate dehydrogenase (SDH) that is involved in complex II of the mitochondrial electron transport chain and is responsible for transferring electrons from succinate to ubiquinone (coenzyme Q).</text>
</comment>
<keyword evidence="8 12" id="KW-0496">Mitochondrion</keyword>
<keyword evidence="13" id="KW-0830">Ubiquinone</keyword>
<dbReference type="STRING" id="158441.A0A226EIG9"/>
<dbReference type="GO" id="GO:0020037">
    <property type="term" value="F:heme binding"/>
    <property type="evidence" value="ECO:0007669"/>
    <property type="project" value="TreeGrafter"/>
</dbReference>
<protein>
    <recommendedName>
        <fullName evidence="12">Succinate dehydrogenase [ubiquinone] cytochrome b small subunit</fullName>
    </recommendedName>
</protein>
<dbReference type="EMBL" id="LNIX01000004">
    <property type="protein sequence ID" value="OXA56346.1"/>
    <property type="molecule type" value="Genomic_DNA"/>
</dbReference>
<keyword evidence="14" id="KW-1185">Reference proteome</keyword>
<dbReference type="GO" id="GO:0048039">
    <property type="term" value="F:ubiquinone binding"/>
    <property type="evidence" value="ECO:0007669"/>
    <property type="project" value="TreeGrafter"/>
</dbReference>
<organism evidence="13 14">
    <name type="scientific">Folsomia candida</name>
    <name type="common">Springtail</name>
    <dbReference type="NCBI Taxonomy" id="158441"/>
    <lineage>
        <taxon>Eukaryota</taxon>
        <taxon>Metazoa</taxon>
        <taxon>Ecdysozoa</taxon>
        <taxon>Arthropoda</taxon>
        <taxon>Hexapoda</taxon>
        <taxon>Collembola</taxon>
        <taxon>Entomobryomorpha</taxon>
        <taxon>Isotomoidea</taxon>
        <taxon>Isotomidae</taxon>
        <taxon>Proisotominae</taxon>
        <taxon>Folsomia</taxon>
    </lineage>
</organism>
<keyword evidence="7 12" id="KW-1133">Transmembrane helix</keyword>
<comment type="caution">
    <text evidence="13">The sequence shown here is derived from an EMBL/GenBank/DDBJ whole genome shotgun (WGS) entry which is preliminary data.</text>
</comment>
<evidence type="ECO:0000256" key="12">
    <source>
        <dbReference type="RuleBase" id="RU364031"/>
    </source>
</evidence>
<keyword evidence="5 12" id="KW-0999">Mitochondrion inner membrane</keyword>
<comment type="similarity">
    <text evidence="2 12">Belongs to the CybS family.</text>
</comment>
<name>A0A226EIG9_FOLCA</name>
<evidence type="ECO:0000256" key="11">
    <source>
        <dbReference type="PIRSR" id="PIRSR607992-2"/>
    </source>
</evidence>
<proteinExistence type="inferred from homology"/>
<comment type="caution">
    <text evidence="12">Lacks conserved residue(s) required for the propagation of feature annotation.</text>
</comment>
<sequence>MSLLGIMGSGHLYRLGCTGALNAAKILAANPGQTSTATLPSYANGSGHVFTAKYLHTLQQNKKNNNLGNITSSVAISKSIIKSRAMSATGDHVKLWSAERIVSASLIPIIPLALVMPCAPLDYLLAFGLTVHSHWGIEAIVHDYVRPSIFGETIPKISIALVYGLSAMTLGGLFYFIYSDVGIGQGVRMLWKL</sequence>
<reference evidence="13 14" key="1">
    <citation type="submission" date="2015-12" db="EMBL/GenBank/DDBJ databases">
        <title>The genome of Folsomia candida.</title>
        <authorList>
            <person name="Faddeeva A."/>
            <person name="Derks M.F."/>
            <person name="Anvar Y."/>
            <person name="Smit S."/>
            <person name="Van Straalen N."/>
            <person name="Roelofs D."/>
        </authorList>
    </citation>
    <scope>NUCLEOTIDE SEQUENCE [LARGE SCALE GENOMIC DNA]</scope>
    <source>
        <strain evidence="13 14">VU population</strain>
        <tissue evidence="13">Whole body</tissue>
    </source>
</reference>
<dbReference type="InterPro" id="IPR034804">
    <property type="entry name" value="SQR/QFR_C/D"/>
</dbReference>
<dbReference type="GO" id="GO:0005743">
    <property type="term" value="C:mitochondrial inner membrane"/>
    <property type="evidence" value="ECO:0007669"/>
    <property type="project" value="UniProtKB-SubCell"/>
</dbReference>
<dbReference type="Gene3D" id="1.20.1300.10">
    <property type="entry name" value="Fumarate reductase/succinate dehydrogenase, transmembrane subunit"/>
    <property type="match status" value="1"/>
</dbReference>
<keyword evidence="12" id="KW-0349">Heme</keyword>
<keyword evidence="12" id="KW-0249">Electron transport</keyword>
<keyword evidence="11" id="KW-0408">Iron</keyword>
<evidence type="ECO:0000313" key="14">
    <source>
        <dbReference type="Proteomes" id="UP000198287"/>
    </source>
</evidence>
<dbReference type="GO" id="GO:0006099">
    <property type="term" value="P:tricarboxylic acid cycle"/>
    <property type="evidence" value="ECO:0007669"/>
    <property type="project" value="UniProtKB-KW"/>
</dbReference>
<dbReference type="InterPro" id="IPR007992">
    <property type="entry name" value="CybS"/>
</dbReference>
<keyword evidence="11 12" id="KW-0479">Metal-binding</keyword>
<evidence type="ECO:0000256" key="1">
    <source>
        <dbReference type="ARBA" id="ARBA00004448"/>
    </source>
</evidence>
<dbReference type="Proteomes" id="UP000198287">
    <property type="component" value="Unassembled WGS sequence"/>
</dbReference>
<keyword evidence="4 12" id="KW-0812">Transmembrane</keyword>
<evidence type="ECO:0000256" key="3">
    <source>
        <dbReference type="ARBA" id="ARBA00022448"/>
    </source>
</evidence>
<dbReference type="GO" id="GO:0006121">
    <property type="term" value="P:mitochondrial electron transport, succinate to ubiquinone"/>
    <property type="evidence" value="ECO:0007669"/>
    <property type="project" value="TreeGrafter"/>
</dbReference>
<evidence type="ECO:0000256" key="7">
    <source>
        <dbReference type="ARBA" id="ARBA00022989"/>
    </source>
</evidence>
<feature type="transmembrane region" description="Helical" evidence="12">
    <location>
        <begin position="157"/>
        <end position="178"/>
    </location>
</feature>
<evidence type="ECO:0000256" key="6">
    <source>
        <dbReference type="ARBA" id="ARBA00022946"/>
    </source>
</evidence>
<dbReference type="AlphaFoldDB" id="A0A226EIG9"/>
<dbReference type="GO" id="GO:0046872">
    <property type="term" value="F:metal ion binding"/>
    <property type="evidence" value="ECO:0007669"/>
    <property type="project" value="UniProtKB-KW"/>
</dbReference>
<dbReference type="OrthoDB" id="18577at2759"/>
<feature type="binding site" evidence="10">
    <location>
        <position position="144"/>
    </location>
    <ligand>
        <name>a ubiquinone</name>
        <dbReference type="ChEBI" id="CHEBI:16389"/>
        <note>ligand shared with IP/SDHB</note>
    </ligand>
</feature>
<dbReference type="Pfam" id="PF05328">
    <property type="entry name" value="CybS"/>
    <property type="match status" value="1"/>
</dbReference>
<evidence type="ECO:0000256" key="10">
    <source>
        <dbReference type="PIRSR" id="PIRSR607992-1"/>
    </source>
</evidence>
<keyword evidence="12" id="KW-0816">Tricarboxylic acid cycle</keyword>
<keyword evidence="9 12" id="KW-0472">Membrane</keyword>
<keyword evidence="3 12" id="KW-0813">Transport</keyword>
<accession>A0A226EIG9</accession>